<feature type="region of interest" description="Disordered" evidence="1">
    <location>
        <begin position="129"/>
        <end position="185"/>
    </location>
</feature>
<dbReference type="GeneID" id="9593810"/>
<dbReference type="STRING" id="578458.D8QI45"/>
<dbReference type="AlphaFoldDB" id="D8QI45"/>
<name>D8QI45_SCHCM</name>
<dbReference type="OMA" id="RTISCWI"/>
<evidence type="ECO:0000256" key="1">
    <source>
        <dbReference type="SAM" id="MobiDB-lite"/>
    </source>
</evidence>
<dbReference type="Proteomes" id="UP000007431">
    <property type="component" value="Unassembled WGS sequence"/>
</dbReference>
<sequence length="239" mass="26201">MDTSRTSDEATFDRVYESETGYRDLKFGELALTDDDAYLQKDQLSVGEITVTVWQCKLAGYEDFIPVEAVAGPSKVHERANKALAHSVTFGEVNNDAVLAFTANIVDISAEPLAAFTFRYRSLDTLRANGIAPTPESQPTQTESQSRSPTPGPSGSGSGSGSRGEKRSASRTLSRGPEDVKPDIVDLEELEDVEARVRKAEEALRRARFEVQQRKGNKRIKLEDVPAFVSGETIDLTED</sequence>
<dbReference type="InterPro" id="IPR057678">
    <property type="entry name" value="DUF7918"/>
</dbReference>
<dbReference type="PANTHER" id="PTHR36223">
    <property type="entry name" value="BETA-LACTAMASE-TYPE TRANSPEPTIDASE FOLD DOMAIN CONTAINING PROTEIN"/>
    <property type="match status" value="1"/>
</dbReference>
<dbReference type="HOGENOM" id="CLU_060356_0_1_1"/>
<dbReference type="KEGG" id="scm:SCHCO_02556108"/>
<dbReference type="RefSeq" id="XP_003027244.1">
    <property type="nucleotide sequence ID" value="XM_003027198.1"/>
</dbReference>
<feature type="domain" description="DUF7918" evidence="2">
    <location>
        <begin position="7"/>
        <end position="134"/>
    </location>
</feature>
<accession>D8QI45</accession>
<dbReference type="EMBL" id="GL377313">
    <property type="protein sequence ID" value="EFI92341.1"/>
    <property type="molecule type" value="Genomic_DNA"/>
</dbReference>
<dbReference type="PANTHER" id="PTHR36223:SF1">
    <property type="entry name" value="TRANSCRIPTION ELONGATION FACTOR EAF N-TERMINAL DOMAIN-CONTAINING PROTEIN"/>
    <property type="match status" value="1"/>
</dbReference>
<evidence type="ECO:0000313" key="3">
    <source>
        <dbReference type="EMBL" id="EFI92341.1"/>
    </source>
</evidence>
<dbReference type="eggNOG" id="ENOG502SAV6">
    <property type="taxonomic scope" value="Eukaryota"/>
</dbReference>
<reference evidence="3 4" key="1">
    <citation type="journal article" date="2010" name="Nat. Biotechnol.">
        <title>Genome sequence of the model mushroom Schizophyllum commune.</title>
        <authorList>
            <person name="Ohm R.A."/>
            <person name="de Jong J.F."/>
            <person name="Lugones L.G."/>
            <person name="Aerts A."/>
            <person name="Kothe E."/>
            <person name="Stajich J.E."/>
            <person name="de Vries R.P."/>
            <person name="Record E."/>
            <person name="Levasseur A."/>
            <person name="Baker S.E."/>
            <person name="Bartholomew K.A."/>
            <person name="Coutinho P.M."/>
            <person name="Erdmann S."/>
            <person name="Fowler T.J."/>
            <person name="Gathman A.C."/>
            <person name="Lombard V."/>
            <person name="Henrissat B."/>
            <person name="Knabe N."/>
            <person name="Kuees U."/>
            <person name="Lilly W.W."/>
            <person name="Lindquist E."/>
            <person name="Lucas S."/>
            <person name="Magnuson J.K."/>
            <person name="Piumi F."/>
            <person name="Raudaskoski M."/>
            <person name="Salamov A."/>
            <person name="Schmutz J."/>
            <person name="Schwarze F.W.M.R."/>
            <person name="vanKuyk P.A."/>
            <person name="Horton J.S."/>
            <person name="Grigoriev I.V."/>
            <person name="Woesten H.A.B."/>
        </authorList>
    </citation>
    <scope>NUCLEOTIDE SEQUENCE [LARGE SCALE GENOMIC DNA]</scope>
    <source>
        <strain evidence="4">H4-8 / FGSC 9210</strain>
    </source>
</reference>
<protein>
    <submittedName>
        <fullName evidence="3">Expressed protein</fullName>
    </submittedName>
</protein>
<evidence type="ECO:0000259" key="2">
    <source>
        <dbReference type="Pfam" id="PF25534"/>
    </source>
</evidence>
<dbReference type="VEuPathDB" id="FungiDB:SCHCODRAFT_02556108"/>
<dbReference type="Pfam" id="PF25534">
    <property type="entry name" value="DUF7918"/>
    <property type="match status" value="1"/>
</dbReference>
<evidence type="ECO:0000313" key="4">
    <source>
        <dbReference type="Proteomes" id="UP000007431"/>
    </source>
</evidence>
<proteinExistence type="predicted"/>
<organism evidence="4">
    <name type="scientific">Schizophyllum commune (strain H4-8 / FGSC 9210)</name>
    <name type="common">Split gill fungus</name>
    <dbReference type="NCBI Taxonomy" id="578458"/>
    <lineage>
        <taxon>Eukaryota</taxon>
        <taxon>Fungi</taxon>
        <taxon>Dikarya</taxon>
        <taxon>Basidiomycota</taxon>
        <taxon>Agaricomycotina</taxon>
        <taxon>Agaricomycetes</taxon>
        <taxon>Agaricomycetidae</taxon>
        <taxon>Agaricales</taxon>
        <taxon>Schizophyllaceae</taxon>
        <taxon>Schizophyllum</taxon>
    </lineage>
</organism>
<keyword evidence="4" id="KW-1185">Reference proteome</keyword>
<gene>
    <name evidence="3" type="ORF">SCHCODRAFT_83435</name>
</gene>
<dbReference type="InParanoid" id="D8QI45"/>
<dbReference type="OrthoDB" id="3364132at2759"/>